<sequence>MSSDAPHPILSAAETQQLVEKAGVPYIDVRTPHEFAEGHVPKSLNVPVALEGAAGPHDHDKLEPNPAFVEEVRKLFPDTKAEVIVACGAGRRAARAAALLSEAGYTGVKVFRDGMKGWTAEGLAVEKPGA</sequence>
<dbReference type="STRING" id="307507.A0A2V0NQ49"/>
<dbReference type="PANTHER" id="PTHR45431">
    <property type="entry name" value="RHODANESE-LIKE DOMAIN-CONTAINING PROTEIN 15, CHLOROPLASTIC"/>
    <property type="match status" value="1"/>
</dbReference>
<name>A0A2V0NQ49_9CHLO</name>
<dbReference type="SUPFAM" id="SSF52821">
    <property type="entry name" value="Rhodanese/Cell cycle control phosphatase"/>
    <property type="match status" value="1"/>
</dbReference>
<dbReference type="InParanoid" id="A0A2V0NQ49"/>
<gene>
    <name evidence="2" type="ORF">Rsub_02926</name>
</gene>
<feature type="domain" description="Rhodanese" evidence="1">
    <location>
        <begin position="20"/>
        <end position="127"/>
    </location>
</feature>
<evidence type="ECO:0000313" key="2">
    <source>
        <dbReference type="EMBL" id="GBF89756.1"/>
    </source>
</evidence>
<organism evidence="2 3">
    <name type="scientific">Raphidocelis subcapitata</name>
    <dbReference type="NCBI Taxonomy" id="307507"/>
    <lineage>
        <taxon>Eukaryota</taxon>
        <taxon>Viridiplantae</taxon>
        <taxon>Chlorophyta</taxon>
        <taxon>core chlorophytes</taxon>
        <taxon>Chlorophyceae</taxon>
        <taxon>CS clade</taxon>
        <taxon>Sphaeropleales</taxon>
        <taxon>Selenastraceae</taxon>
        <taxon>Raphidocelis</taxon>
    </lineage>
</organism>
<dbReference type="OrthoDB" id="566238at2759"/>
<accession>A0A2V0NQ49</accession>
<dbReference type="PANTHER" id="PTHR45431:SF3">
    <property type="entry name" value="RHODANESE-LIKE DOMAIN-CONTAINING PROTEIN 15, CHLOROPLASTIC"/>
    <property type="match status" value="1"/>
</dbReference>
<dbReference type="Pfam" id="PF00581">
    <property type="entry name" value="Rhodanese"/>
    <property type="match status" value="1"/>
</dbReference>
<dbReference type="CDD" id="cd00158">
    <property type="entry name" value="RHOD"/>
    <property type="match status" value="1"/>
</dbReference>
<dbReference type="AlphaFoldDB" id="A0A2V0NQ49"/>
<dbReference type="Gene3D" id="3.40.250.10">
    <property type="entry name" value="Rhodanese-like domain"/>
    <property type="match status" value="1"/>
</dbReference>
<proteinExistence type="predicted"/>
<dbReference type="EMBL" id="BDRX01000012">
    <property type="protein sequence ID" value="GBF89756.1"/>
    <property type="molecule type" value="Genomic_DNA"/>
</dbReference>
<keyword evidence="3" id="KW-1185">Reference proteome</keyword>
<dbReference type="InterPro" id="IPR001763">
    <property type="entry name" value="Rhodanese-like_dom"/>
</dbReference>
<dbReference type="InterPro" id="IPR036873">
    <property type="entry name" value="Rhodanese-like_dom_sf"/>
</dbReference>
<comment type="caution">
    <text evidence="2">The sequence shown here is derived from an EMBL/GenBank/DDBJ whole genome shotgun (WGS) entry which is preliminary data.</text>
</comment>
<evidence type="ECO:0000313" key="3">
    <source>
        <dbReference type="Proteomes" id="UP000247498"/>
    </source>
</evidence>
<dbReference type="SMART" id="SM00450">
    <property type="entry name" value="RHOD"/>
    <property type="match status" value="1"/>
</dbReference>
<protein>
    <recommendedName>
        <fullName evidence="1">Rhodanese domain-containing protein</fullName>
    </recommendedName>
</protein>
<reference evidence="2 3" key="1">
    <citation type="journal article" date="2018" name="Sci. Rep.">
        <title>Raphidocelis subcapitata (=Pseudokirchneriella subcapitata) provides an insight into genome evolution and environmental adaptations in the Sphaeropleales.</title>
        <authorList>
            <person name="Suzuki S."/>
            <person name="Yamaguchi H."/>
            <person name="Nakajima N."/>
            <person name="Kawachi M."/>
        </authorList>
    </citation>
    <scope>NUCLEOTIDE SEQUENCE [LARGE SCALE GENOMIC DNA]</scope>
    <source>
        <strain evidence="2 3">NIES-35</strain>
    </source>
</reference>
<dbReference type="PROSITE" id="PS50206">
    <property type="entry name" value="RHODANESE_3"/>
    <property type="match status" value="1"/>
</dbReference>
<dbReference type="InterPro" id="IPR052367">
    <property type="entry name" value="Thiosulfate_ST/Rhodanese-like"/>
</dbReference>
<evidence type="ECO:0000259" key="1">
    <source>
        <dbReference type="PROSITE" id="PS50206"/>
    </source>
</evidence>
<dbReference type="Proteomes" id="UP000247498">
    <property type="component" value="Unassembled WGS sequence"/>
</dbReference>